<keyword evidence="6" id="KW-0479">Metal-binding</keyword>
<dbReference type="GO" id="GO:0061630">
    <property type="term" value="F:ubiquitin protein ligase activity"/>
    <property type="evidence" value="ECO:0007669"/>
    <property type="project" value="UniProtKB-EC"/>
</dbReference>
<evidence type="ECO:0000256" key="6">
    <source>
        <dbReference type="ARBA" id="ARBA00022723"/>
    </source>
</evidence>
<dbReference type="UniPathway" id="UPA00143"/>
<dbReference type="Pfam" id="PF13445">
    <property type="entry name" value="zf-RING_UBOX"/>
    <property type="match status" value="1"/>
</dbReference>
<evidence type="ECO:0000256" key="8">
    <source>
        <dbReference type="ARBA" id="ARBA00022833"/>
    </source>
</evidence>
<dbReference type="SUPFAM" id="SSF117839">
    <property type="entry name" value="WWE domain"/>
    <property type="match status" value="1"/>
</dbReference>
<evidence type="ECO:0000259" key="11">
    <source>
        <dbReference type="PROSITE" id="PS50918"/>
    </source>
</evidence>
<feature type="domain" description="RING-type" evidence="10">
    <location>
        <begin position="180"/>
        <end position="231"/>
    </location>
</feature>
<organism evidence="12">
    <name type="scientific">Hemiselmis andersenii</name>
    <name type="common">Cryptophyte alga</name>
    <dbReference type="NCBI Taxonomy" id="464988"/>
    <lineage>
        <taxon>Eukaryota</taxon>
        <taxon>Cryptophyceae</taxon>
        <taxon>Cryptomonadales</taxon>
        <taxon>Hemiselmidaceae</taxon>
        <taxon>Hemiselmis</taxon>
    </lineage>
</organism>
<protein>
    <recommendedName>
        <fullName evidence="4">RING-type E3 ubiquitin transferase</fullName>
        <ecNumber evidence="4">2.3.2.27</ecNumber>
    </recommendedName>
</protein>
<name>A0A7S1DDU0_HEMAN</name>
<dbReference type="InterPro" id="IPR039399">
    <property type="entry name" value="Deltex_C_sf"/>
</dbReference>
<dbReference type="InterPro" id="IPR001841">
    <property type="entry name" value="Znf_RING"/>
</dbReference>
<evidence type="ECO:0000313" key="12">
    <source>
        <dbReference type="EMBL" id="CAD8946130.1"/>
    </source>
</evidence>
<keyword evidence="8" id="KW-0862">Zinc</keyword>
<dbReference type="PANTHER" id="PTHR12622">
    <property type="entry name" value="DELTEX-RELATED"/>
    <property type="match status" value="1"/>
</dbReference>
<evidence type="ECO:0000256" key="5">
    <source>
        <dbReference type="ARBA" id="ARBA00022679"/>
    </source>
</evidence>
<dbReference type="PROSITE" id="PS50918">
    <property type="entry name" value="WWE"/>
    <property type="match status" value="1"/>
</dbReference>
<reference evidence="12" key="1">
    <citation type="submission" date="2021-01" db="EMBL/GenBank/DDBJ databases">
        <authorList>
            <person name="Corre E."/>
            <person name="Pelletier E."/>
            <person name="Niang G."/>
            <person name="Scheremetjew M."/>
            <person name="Finn R."/>
            <person name="Kale V."/>
            <person name="Holt S."/>
            <person name="Cochrane G."/>
            <person name="Meng A."/>
            <person name="Brown T."/>
            <person name="Cohen L."/>
        </authorList>
    </citation>
    <scope>NUCLEOTIDE SEQUENCE</scope>
    <source>
        <strain evidence="12">CCMP644</strain>
    </source>
</reference>
<dbReference type="Gene3D" id="3.30.720.50">
    <property type="match status" value="1"/>
</dbReference>
<dbReference type="GO" id="GO:0008270">
    <property type="term" value="F:zinc ion binding"/>
    <property type="evidence" value="ECO:0007669"/>
    <property type="project" value="UniProtKB-KW"/>
</dbReference>
<evidence type="ECO:0000256" key="2">
    <source>
        <dbReference type="ARBA" id="ARBA00004906"/>
    </source>
</evidence>
<keyword evidence="5" id="KW-0808">Transferase</keyword>
<dbReference type="InterPro" id="IPR037197">
    <property type="entry name" value="WWE_dom_sf"/>
</dbReference>
<dbReference type="InterPro" id="IPR004170">
    <property type="entry name" value="WWE_dom"/>
</dbReference>
<evidence type="ECO:0000256" key="7">
    <source>
        <dbReference type="ARBA" id="ARBA00022771"/>
    </source>
</evidence>
<dbReference type="GO" id="GO:0007219">
    <property type="term" value="P:Notch signaling pathway"/>
    <property type="evidence" value="ECO:0007669"/>
    <property type="project" value="InterPro"/>
</dbReference>
<dbReference type="EMBL" id="HBFX01001114">
    <property type="protein sequence ID" value="CAD8946130.1"/>
    <property type="molecule type" value="Transcribed_RNA"/>
</dbReference>
<dbReference type="PROSITE" id="PS50089">
    <property type="entry name" value="ZF_RING_2"/>
    <property type="match status" value="1"/>
</dbReference>
<comment type="pathway">
    <text evidence="2">Protein modification; protein ubiquitination.</text>
</comment>
<dbReference type="GO" id="GO:0016567">
    <property type="term" value="P:protein ubiquitination"/>
    <property type="evidence" value="ECO:0007669"/>
    <property type="project" value="UniProtKB-UniPathway"/>
</dbReference>
<evidence type="ECO:0000256" key="4">
    <source>
        <dbReference type="ARBA" id="ARBA00012483"/>
    </source>
</evidence>
<evidence type="ECO:0000256" key="9">
    <source>
        <dbReference type="PROSITE-ProRule" id="PRU00175"/>
    </source>
</evidence>
<dbReference type="EC" id="2.3.2.27" evidence="4"/>
<dbReference type="InterPro" id="IPR013083">
    <property type="entry name" value="Znf_RING/FYVE/PHD"/>
</dbReference>
<dbReference type="Gene3D" id="3.30.40.10">
    <property type="entry name" value="Zinc/RING finger domain, C3HC4 (zinc finger)"/>
    <property type="match status" value="1"/>
</dbReference>
<keyword evidence="7 9" id="KW-0863">Zinc-finger</keyword>
<dbReference type="SUPFAM" id="SSF57850">
    <property type="entry name" value="RING/U-box"/>
    <property type="match status" value="1"/>
</dbReference>
<evidence type="ECO:0000259" key="10">
    <source>
        <dbReference type="PROSITE" id="PS50089"/>
    </source>
</evidence>
<feature type="domain" description="WWE" evidence="11">
    <location>
        <begin position="1"/>
        <end position="65"/>
    </location>
</feature>
<evidence type="ECO:0000256" key="3">
    <source>
        <dbReference type="ARBA" id="ARBA00009413"/>
    </source>
</evidence>
<gene>
    <name evidence="12" type="ORF">HAND00432_LOCUS647</name>
</gene>
<accession>A0A7S1DDU0</accession>
<sequence>MFGRGWFRFDATAVQAVENAIANGQTRATSKFFNPRMQQNVDYEYHLDTMKQLNMATGFTRNIRRTPPIGQALPPNVAAAAANSPPAAAQGGAAAAGGGGGIPKAVIPHYVYTSPGVIQAVMMGMDPAMGYPFEVMAGGVAASKDVEVIRYSGPDAQEDTFEATTKFSHPTQEELEGHECPICMEPFDASAADPSKAPILMSECRGHFFHRGCLDHGHMFKNGCIVCPSCKKHYGVRTGVQPQGTMAIDGPNSQVKCAGFDVGTFTIKYEFPPGTQREGMPEPGRPYSGTARVAFIPATEEGKKVMEMHKVAFKRGLMFRVDTSITTGRRNTVVWGSVHHKTNIAGGVSAHGFPDDSYFERVKVELSDVGVSEDDGAA</sequence>
<proteinExistence type="inferred from homology"/>
<dbReference type="InterPro" id="IPR039398">
    <property type="entry name" value="Deltex_fam"/>
</dbReference>
<evidence type="ECO:0000256" key="1">
    <source>
        <dbReference type="ARBA" id="ARBA00000900"/>
    </source>
</evidence>
<comment type="catalytic activity">
    <reaction evidence="1">
        <text>S-ubiquitinyl-[E2 ubiquitin-conjugating enzyme]-L-cysteine + [acceptor protein]-L-lysine = [E2 ubiquitin-conjugating enzyme]-L-cysteine + N(6)-ubiquitinyl-[acceptor protein]-L-lysine.</text>
        <dbReference type="EC" id="2.3.2.27"/>
    </reaction>
</comment>
<dbReference type="AlphaFoldDB" id="A0A7S1DDU0"/>
<dbReference type="Gene3D" id="3.30.390.130">
    <property type="match status" value="1"/>
</dbReference>
<comment type="similarity">
    <text evidence="3">Belongs to the Deltex family.</text>
</comment>
<dbReference type="Pfam" id="PF18102">
    <property type="entry name" value="DTC"/>
    <property type="match status" value="1"/>
</dbReference>
<dbReference type="InterPro" id="IPR027370">
    <property type="entry name" value="Znf-RING_euk"/>
</dbReference>
<dbReference type="Pfam" id="PF02825">
    <property type="entry name" value="WWE"/>
    <property type="match status" value="1"/>
</dbReference>
<dbReference type="InterPro" id="IPR039396">
    <property type="entry name" value="Deltex_C"/>
</dbReference>